<evidence type="ECO:0000313" key="2">
    <source>
        <dbReference type="EMBL" id="ASJ79060.1"/>
    </source>
</evidence>
<feature type="transmembrane region" description="Helical" evidence="1">
    <location>
        <begin position="12"/>
        <end position="33"/>
    </location>
</feature>
<sequence length="105" mass="11389">MAKRMNDDHKIVGLSWLILLGIACWGGLVRYLIDVKQNKATWSWINAFAQIAVSGFTGLIGGLISVEGGLSFHMILVTSGISGAMGSVALTYFWERLTGMKNANQ</sequence>
<keyword evidence="1" id="KW-0472">Membrane</keyword>
<protein>
    <submittedName>
        <fullName evidence="2">Putative holin protein</fullName>
    </submittedName>
</protein>
<dbReference type="EMBL" id="MF188997">
    <property type="protein sequence ID" value="ASJ79060.1"/>
    <property type="molecule type" value="Genomic_DNA"/>
</dbReference>
<evidence type="ECO:0000256" key="1">
    <source>
        <dbReference type="SAM" id="Phobius"/>
    </source>
</evidence>
<proteinExistence type="predicted"/>
<accession>A0A220NQY8</accession>
<evidence type="ECO:0000313" key="3">
    <source>
        <dbReference type="Proteomes" id="UP000225707"/>
    </source>
</evidence>
<dbReference type="InterPro" id="IPR032126">
    <property type="entry name" value="LydA_holin"/>
</dbReference>
<feature type="transmembrane region" description="Helical" evidence="1">
    <location>
        <begin position="45"/>
        <end position="66"/>
    </location>
</feature>
<dbReference type="Pfam" id="PF16083">
    <property type="entry name" value="Phage_holin_3_3"/>
    <property type="match status" value="1"/>
</dbReference>
<feature type="transmembrane region" description="Helical" evidence="1">
    <location>
        <begin position="72"/>
        <end position="94"/>
    </location>
</feature>
<keyword evidence="1" id="KW-1133">Transmembrane helix</keyword>
<reference evidence="2 3" key="1">
    <citation type="submission" date="2017-06" db="EMBL/GenBank/DDBJ databases">
        <title>Characterization of Salmonella Phage vB_SalP_PM43.</title>
        <authorList>
            <person name="Newase S."/>
            <person name="Shashidhar R."/>
            <person name="Kapadnis B."/>
        </authorList>
    </citation>
    <scope>NUCLEOTIDE SEQUENCE [LARGE SCALE GENOMIC DNA]</scope>
</reference>
<name>A0A220NQY8_BPST6</name>
<keyword evidence="1" id="KW-0812">Transmembrane</keyword>
<dbReference type="Proteomes" id="UP000225707">
    <property type="component" value="Segment"/>
</dbReference>
<organism evidence="2 3">
    <name type="scientific">Salmonella phage vB_SalP_PM43</name>
    <dbReference type="NCBI Taxonomy" id="2018029"/>
    <lineage>
        <taxon>Viruses</taxon>
        <taxon>Duplodnaviria</taxon>
        <taxon>Heunggongvirae</taxon>
        <taxon>Uroviricota</taxon>
        <taxon>Caudoviricetes</taxon>
        <taxon>Lederbergvirus</taxon>
        <taxon>Salmonella phage ST64T</taxon>
    </lineage>
</organism>
<dbReference type="PROSITE" id="PS51257">
    <property type="entry name" value="PROKAR_LIPOPROTEIN"/>
    <property type="match status" value="1"/>
</dbReference>